<accession>A0A484G794</accession>
<dbReference type="EMBL" id="AMCV02000002">
    <property type="protein sequence ID" value="TDZ25355.1"/>
    <property type="molecule type" value="Genomic_DNA"/>
</dbReference>
<feature type="region of interest" description="Disordered" evidence="1">
    <location>
        <begin position="78"/>
        <end position="100"/>
    </location>
</feature>
<protein>
    <submittedName>
        <fullName evidence="2">Uncharacterized protein</fullName>
    </submittedName>
</protein>
<reference evidence="3" key="1">
    <citation type="journal article" date="2013" name="New Phytol.">
        <title>Comparative genomic and transcriptomic analyses reveal the hemibiotrophic stage shift of Colletotrichum fungi.</title>
        <authorList>
            <person name="Gan P."/>
            <person name="Ikeda K."/>
            <person name="Irieda H."/>
            <person name="Narusaka M."/>
            <person name="O'Connell R.J."/>
            <person name="Narusaka Y."/>
            <person name="Takano Y."/>
            <person name="Kubo Y."/>
            <person name="Shirasu K."/>
        </authorList>
    </citation>
    <scope>NUCLEOTIDE SEQUENCE [LARGE SCALE GENOMIC DNA]</scope>
    <source>
        <strain evidence="3">104-T / ATCC 96160 / CBS 514.97 / LARS 414 / MAFF 240422</strain>
    </source>
</reference>
<keyword evidence="3" id="KW-1185">Reference proteome</keyword>
<reference evidence="3" key="2">
    <citation type="journal article" date="2019" name="Mol. Plant Microbe Interact.">
        <title>Genome sequence resources for four phytopathogenic fungi from the Colletotrichum orbiculare species complex.</title>
        <authorList>
            <person name="Gan P."/>
            <person name="Tsushima A."/>
            <person name="Narusaka M."/>
            <person name="Narusaka Y."/>
            <person name="Takano Y."/>
            <person name="Kubo Y."/>
            <person name="Shirasu K."/>
        </authorList>
    </citation>
    <scope>GENOME REANNOTATION</scope>
    <source>
        <strain evidence="3">104-T / ATCC 96160 / CBS 514.97 / LARS 414 / MAFF 240422</strain>
    </source>
</reference>
<name>A0A484G794_COLOR</name>
<dbReference type="Proteomes" id="UP000014480">
    <property type="component" value="Unassembled WGS sequence"/>
</dbReference>
<gene>
    <name evidence="2" type="ORF">Cob_v001662</name>
</gene>
<dbReference type="AlphaFoldDB" id="A0A484G794"/>
<proteinExistence type="predicted"/>
<evidence type="ECO:0000256" key="1">
    <source>
        <dbReference type="SAM" id="MobiDB-lite"/>
    </source>
</evidence>
<comment type="caution">
    <text evidence="2">The sequence shown here is derived from an EMBL/GenBank/DDBJ whole genome shotgun (WGS) entry which is preliminary data.</text>
</comment>
<sequence>MTKLGTANGARDAGCAAHNHHGEFLYSIRELSVGNSYFAHTATVRWACAKVNVVFLSSPMDAPLRQCPVIGRLPAGNLNSHRQSPQVASPSLLDPPDHFPSLQSHCATALRPPLLPR</sequence>
<feature type="compositionally biased region" description="Polar residues" evidence="1">
    <location>
        <begin position="78"/>
        <end position="89"/>
    </location>
</feature>
<evidence type="ECO:0000313" key="2">
    <source>
        <dbReference type="EMBL" id="TDZ25355.1"/>
    </source>
</evidence>
<organism evidence="2 3">
    <name type="scientific">Colletotrichum orbiculare (strain 104-T / ATCC 96160 / CBS 514.97 / LARS 414 / MAFF 240422)</name>
    <name type="common">Cucumber anthracnose fungus</name>
    <name type="synonym">Colletotrichum lagenarium</name>
    <dbReference type="NCBI Taxonomy" id="1213857"/>
    <lineage>
        <taxon>Eukaryota</taxon>
        <taxon>Fungi</taxon>
        <taxon>Dikarya</taxon>
        <taxon>Ascomycota</taxon>
        <taxon>Pezizomycotina</taxon>
        <taxon>Sordariomycetes</taxon>
        <taxon>Hypocreomycetidae</taxon>
        <taxon>Glomerellales</taxon>
        <taxon>Glomerellaceae</taxon>
        <taxon>Colletotrichum</taxon>
        <taxon>Colletotrichum orbiculare species complex</taxon>
    </lineage>
</organism>
<evidence type="ECO:0000313" key="3">
    <source>
        <dbReference type="Proteomes" id="UP000014480"/>
    </source>
</evidence>